<evidence type="ECO:0000259" key="10">
    <source>
        <dbReference type="Pfam" id="PF00561"/>
    </source>
</evidence>
<evidence type="ECO:0000256" key="5">
    <source>
        <dbReference type="ARBA" id="ARBA00022438"/>
    </source>
</evidence>
<keyword evidence="5" id="KW-0031">Aminopeptidase</keyword>
<evidence type="ECO:0000256" key="6">
    <source>
        <dbReference type="ARBA" id="ARBA00022490"/>
    </source>
</evidence>
<keyword evidence="8 11" id="KW-0378">Hydrolase</keyword>
<feature type="domain" description="AB hydrolase-1" evidence="10">
    <location>
        <begin position="30"/>
        <end position="136"/>
    </location>
</feature>
<keyword evidence="12" id="KW-1185">Reference proteome</keyword>
<dbReference type="GO" id="GO:0006508">
    <property type="term" value="P:proteolysis"/>
    <property type="evidence" value="ECO:0007669"/>
    <property type="project" value="UniProtKB-KW"/>
</dbReference>
<comment type="similarity">
    <text evidence="3">Belongs to the peptidase S33 family.</text>
</comment>
<comment type="subcellular location">
    <subcellularLocation>
        <location evidence="2">Cytoplasm</location>
    </subcellularLocation>
</comment>
<dbReference type="EC" id="3.4.11.5" evidence="4"/>
<reference evidence="11" key="1">
    <citation type="submission" date="2020-08" db="EMBL/GenBank/DDBJ databases">
        <title>Genome public.</title>
        <authorList>
            <person name="Liu C."/>
            <person name="Sun Q."/>
        </authorList>
    </citation>
    <scope>NUCLEOTIDE SEQUENCE</scope>
    <source>
        <strain evidence="11">BX8</strain>
    </source>
</reference>
<dbReference type="GO" id="GO:0004177">
    <property type="term" value="F:aminopeptidase activity"/>
    <property type="evidence" value="ECO:0007669"/>
    <property type="project" value="UniProtKB-KW"/>
</dbReference>
<protein>
    <recommendedName>
        <fullName evidence="4">prolyl aminopeptidase</fullName>
        <ecNumber evidence="4">3.4.11.5</ecNumber>
    </recommendedName>
    <alternativeName>
        <fullName evidence="9">Prolyl aminopeptidase</fullName>
    </alternativeName>
</protein>
<dbReference type="EMBL" id="JACONZ010000003">
    <property type="protein sequence ID" value="MBC5581748.1"/>
    <property type="molecule type" value="Genomic_DNA"/>
</dbReference>
<dbReference type="InterPro" id="IPR002410">
    <property type="entry name" value="Peptidase_S33"/>
</dbReference>
<evidence type="ECO:0000256" key="4">
    <source>
        <dbReference type="ARBA" id="ARBA00012568"/>
    </source>
</evidence>
<evidence type="ECO:0000313" key="11">
    <source>
        <dbReference type="EMBL" id="MBC5581748.1"/>
    </source>
</evidence>
<dbReference type="InterPro" id="IPR000073">
    <property type="entry name" value="AB_hydrolase_1"/>
</dbReference>
<dbReference type="InterPro" id="IPR029058">
    <property type="entry name" value="AB_hydrolase_fold"/>
</dbReference>
<evidence type="ECO:0000313" key="12">
    <source>
        <dbReference type="Proteomes" id="UP000659630"/>
    </source>
</evidence>
<dbReference type="RefSeq" id="WP_186888112.1">
    <property type="nucleotide sequence ID" value="NZ_JACONZ010000003.1"/>
</dbReference>
<sequence length="324" mass="37103">MAYEIDEIRRVTLGGVKQKIHIRGERLQNPVLLFLHGGPGISNRDSVINREKDLCDAFTIVAWDQRGTGGSYWGVKKETLNVDQLVSDAAELVAYLCRELDREKLFIWGGSWGTELGTYLCFRHPQQIAGYLGSGQMVNGVLNEERSYDFAMTEAKKAGDSEAVRILEEIGRPVGGCYREIFKGMMAQRRIMKKYGGHTMKRGTYWTDTAKPLLKSREFSFTDKIGLALGYKKCLTYMWPTTVQCDFMTQCTRFEMPYYIFQGVHDNNTPSSLVQDYYDAIEAPDKDLVWFEHSAHGPLGEEPERYKALLREKFLKRVPEVMAR</sequence>
<dbReference type="PANTHER" id="PTHR43722:SF1">
    <property type="entry name" value="PROLINE IMINOPEPTIDASE"/>
    <property type="match status" value="1"/>
</dbReference>
<dbReference type="GO" id="GO:0005737">
    <property type="term" value="C:cytoplasm"/>
    <property type="evidence" value="ECO:0007669"/>
    <property type="project" value="UniProtKB-SubCell"/>
</dbReference>
<keyword evidence="7" id="KW-0645">Protease</keyword>
<evidence type="ECO:0000256" key="3">
    <source>
        <dbReference type="ARBA" id="ARBA00010088"/>
    </source>
</evidence>
<evidence type="ECO:0000256" key="7">
    <source>
        <dbReference type="ARBA" id="ARBA00022670"/>
    </source>
</evidence>
<dbReference type="SUPFAM" id="SSF53474">
    <property type="entry name" value="alpha/beta-Hydrolases"/>
    <property type="match status" value="1"/>
</dbReference>
<dbReference type="PRINTS" id="PR00793">
    <property type="entry name" value="PROAMNOPTASE"/>
</dbReference>
<keyword evidence="6" id="KW-0963">Cytoplasm</keyword>
<comment type="catalytic activity">
    <reaction evidence="1">
        <text>Release of N-terminal proline from a peptide.</text>
        <dbReference type="EC" id="3.4.11.5"/>
    </reaction>
</comment>
<dbReference type="Proteomes" id="UP000659630">
    <property type="component" value="Unassembled WGS sequence"/>
</dbReference>
<evidence type="ECO:0000256" key="2">
    <source>
        <dbReference type="ARBA" id="ARBA00004496"/>
    </source>
</evidence>
<evidence type="ECO:0000256" key="8">
    <source>
        <dbReference type="ARBA" id="ARBA00022801"/>
    </source>
</evidence>
<dbReference type="Gene3D" id="3.40.50.1820">
    <property type="entry name" value="alpha/beta hydrolase"/>
    <property type="match status" value="1"/>
</dbReference>
<dbReference type="Pfam" id="PF00561">
    <property type="entry name" value="Abhydrolase_1"/>
    <property type="match status" value="1"/>
</dbReference>
<name>A0A923I7J6_9FIRM</name>
<comment type="caution">
    <text evidence="11">The sequence shown here is derived from an EMBL/GenBank/DDBJ whole genome shotgun (WGS) entry which is preliminary data.</text>
</comment>
<accession>A0A923I7J6</accession>
<evidence type="ECO:0000256" key="9">
    <source>
        <dbReference type="ARBA" id="ARBA00029605"/>
    </source>
</evidence>
<dbReference type="AlphaFoldDB" id="A0A923I7J6"/>
<proteinExistence type="inferred from homology"/>
<organism evidence="11 12">
    <name type="scientific">Anaerofilum hominis</name>
    <dbReference type="NCBI Taxonomy" id="2763016"/>
    <lineage>
        <taxon>Bacteria</taxon>
        <taxon>Bacillati</taxon>
        <taxon>Bacillota</taxon>
        <taxon>Clostridia</taxon>
        <taxon>Eubacteriales</taxon>
        <taxon>Oscillospiraceae</taxon>
        <taxon>Anaerofilum</taxon>
    </lineage>
</organism>
<evidence type="ECO:0000256" key="1">
    <source>
        <dbReference type="ARBA" id="ARBA00001585"/>
    </source>
</evidence>
<dbReference type="PANTHER" id="PTHR43722">
    <property type="entry name" value="PROLINE IMINOPEPTIDASE"/>
    <property type="match status" value="1"/>
</dbReference>
<dbReference type="InterPro" id="IPR005944">
    <property type="entry name" value="Pro_iminopeptidase"/>
</dbReference>
<gene>
    <name evidence="11" type="ORF">H8S23_09530</name>
</gene>